<feature type="domain" description="Importin N-terminal" evidence="9">
    <location>
        <begin position="124"/>
        <end position="204"/>
    </location>
</feature>
<dbReference type="GO" id="GO:0006606">
    <property type="term" value="P:protein import into nucleus"/>
    <property type="evidence" value="ECO:0007669"/>
    <property type="project" value="InterPro"/>
</dbReference>
<reference evidence="10 11" key="1">
    <citation type="journal article" date="2018" name="G3 (Bethesda)">
        <title>Phylogenetic and Phylogenomic Definition of Rhizopus Species.</title>
        <authorList>
            <person name="Gryganskyi A.P."/>
            <person name="Golan J."/>
            <person name="Dolatabadi S."/>
            <person name="Mondo S."/>
            <person name="Robb S."/>
            <person name="Idnurm A."/>
            <person name="Muszewska A."/>
            <person name="Steczkiewicz K."/>
            <person name="Masonjones S."/>
            <person name="Liao H.L."/>
            <person name="Gajdeczka M.T."/>
            <person name="Anike F."/>
            <person name="Vuek A."/>
            <person name="Anishchenko I.M."/>
            <person name="Voigt K."/>
            <person name="de Hoog G.S."/>
            <person name="Smith M.E."/>
            <person name="Heitman J."/>
            <person name="Vilgalys R."/>
            <person name="Stajich J.E."/>
        </authorList>
    </citation>
    <scope>NUCLEOTIDE SEQUENCE [LARGE SCALE GENOMIC DNA]</scope>
    <source>
        <strain evidence="10 11">CBS 357.93</strain>
    </source>
</reference>
<organism evidence="10 11">
    <name type="scientific">Rhizopus azygosporus</name>
    <name type="common">Rhizopus microsporus var. azygosporus</name>
    <dbReference type="NCBI Taxonomy" id="86630"/>
    <lineage>
        <taxon>Eukaryota</taxon>
        <taxon>Fungi</taxon>
        <taxon>Fungi incertae sedis</taxon>
        <taxon>Mucoromycota</taxon>
        <taxon>Mucoromycotina</taxon>
        <taxon>Mucoromycetes</taxon>
        <taxon>Mucorales</taxon>
        <taxon>Mucorineae</taxon>
        <taxon>Rhizopodaceae</taxon>
        <taxon>Rhizopus</taxon>
    </lineage>
</organism>
<dbReference type="PANTHER" id="PTHR10527">
    <property type="entry name" value="IMPORTIN BETA"/>
    <property type="match status" value="1"/>
</dbReference>
<dbReference type="Gene3D" id="1.25.10.10">
    <property type="entry name" value="Leucine-rich Repeat Variant"/>
    <property type="match status" value="1"/>
</dbReference>
<dbReference type="STRING" id="86630.A0A367K5G0"/>
<keyword evidence="11" id="KW-1185">Reference proteome</keyword>
<dbReference type="EMBL" id="PJQL01000276">
    <property type="protein sequence ID" value="RCH97454.1"/>
    <property type="molecule type" value="Genomic_DNA"/>
</dbReference>
<dbReference type="InterPro" id="IPR058584">
    <property type="entry name" value="IMB1_TNPO1-like_TPR"/>
</dbReference>
<evidence type="ECO:0000259" key="9">
    <source>
        <dbReference type="PROSITE" id="PS50166"/>
    </source>
</evidence>
<accession>A0A367K5G0</accession>
<dbReference type="PROSITE" id="PS50166">
    <property type="entry name" value="IMPORTIN_B_NT"/>
    <property type="match status" value="1"/>
</dbReference>
<dbReference type="OrthoDB" id="10263328at2759"/>
<evidence type="ECO:0000256" key="5">
    <source>
        <dbReference type="ARBA" id="ARBA00022737"/>
    </source>
</evidence>
<evidence type="ECO:0000256" key="2">
    <source>
        <dbReference type="ARBA" id="ARBA00010907"/>
    </source>
</evidence>
<proteinExistence type="inferred from homology"/>
<sequence length="965" mass="106871">MYNTTRMAANIGHMNSETRETGKKMISAEEINELSLEDMVQKVYIEEICYIVKSLKTEVVYDISTEQGMMTACNCINFQRNRRVCKSEAGSGTDEALTNISNEMDATTLLVNSLSNDRAIREEATRQLELLAQDNYPTYAGSLCQILANESADDAARMSAGLALKNSLTAKDFARKEEFSQRWLSMPVDLRNQIKQGVLQGLASPKKSVGSIAGQVIAAIAEIELPLNAWPDLITTMLANIQTTDSTLKQSTLQAIGYVCEAIDPNVLVNQSNGILTAIVQGARSEEPSPEVRMAAINALINSLDFIKANFEREGERNFIMQVVCEATQSDYPDLQVVAFQCLVRIMQTYYDKMRVYMEKALFGLTITGMNNEDERVALQAIEFWSTVCDEEIDIKDEVYEAQEAGEQPERELHHFAELALPEILPNLLWLLTKQEEDYDEDEWTVAMAAATCLSLLAQCVGNLVISQVVPFIESNIRNENWRNREAAVMAFGSILDGPDANVLTPLVDQALPTLIQMMRDSVVHVKDTVAWTLGRICELLIHCIKPDVHLNELIAALVFGLQDSPRIVGNCCWSLMNLAEQLGPVLGDEAPTSPLSLYFDGIITALLQFTERADNEANCRTSAYEAISTLAMYSANDCIPTVQRIVLTVLDRLETTMAMENQILDADDRANHSELQSSLLGVLTNCIRRLGGDISAIADRIMTVILQLLNNQSKQATTTEDAFLAVGALTSALESGFARYAEPFIPNLCNALQNPAEYQLCFIAVGIIGDVSRALGKDVYPYCNNLMQLLVSNLQSPILHRTVKPAILSCFGDIALAIGELFNTYLEVVMMVLQQAGSMRADKDNYDMLDYVHSLYEGVVEAYVGIVQGLNHTPSAPALLPYLPPVFEFIHVIAADPTKGDSLTRSIIGLLGDLAETFGLQLKDFFLQDWIAQLLKEARTSRHCGQSTKETARWAKEMIKRATQ</sequence>
<dbReference type="Pfam" id="PF13513">
    <property type="entry name" value="HEAT_EZ"/>
    <property type="match status" value="1"/>
</dbReference>
<keyword evidence="3" id="KW-0813">Transport</keyword>
<dbReference type="InterPro" id="IPR001494">
    <property type="entry name" value="Importin-beta_N"/>
</dbReference>
<dbReference type="InterPro" id="IPR040122">
    <property type="entry name" value="Importin_beta"/>
</dbReference>
<dbReference type="GO" id="GO:0005737">
    <property type="term" value="C:cytoplasm"/>
    <property type="evidence" value="ECO:0007669"/>
    <property type="project" value="UniProtKB-SubCell"/>
</dbReference>
<evidence type="ECO:0000256" key="4">
    <source>
        <dbReference type="ARBA" id="ARBA00022490"/>
    </source>
</evidence>
<evidence type="ECO:0000256" key="6">
    <source>
        <dbReference type="ARBA" id="ARBA00022927"/>
    </source>
</evidence>
<evidence type="ECO:0000313" key="11">
    <source>
        <dbReference type="Proteomes" id="UP000252139"/>
    </source>
</evidence>
<evidence type="ECO:0000313" key="10">
    <source>
        <dbReference type="EMBL" id="RCH97454.1"/>
    </source>
</evidence>
<dbReference type="Proteomes" id="UP000252139">
    <property type="component" value="Unassembled WGS sequence"/>
</dbReference>
<evidence type="ECO:0000256" key="3">
    <source>
        <dbReference type="ARBA" id="ARBA00022448"/>
    </source>
</evidence>
<dbReference type="AlphaFoldDB" id="A0A367K5G0"/>
<dbReference type="InterPro" id="IPR011989">
    <property type="entry name" value="ARM-like"/>
</dbReference>
<protein>
    <recommendedName>
        <fullName evidence="7">Importin-95</fullName>
    </recommendedName>
    <alternativeName>
        <fullName evidence="8">Karyopherin-95</fullName>
    </alternativeName>
</protein>
<dbReference type="FunFam" id="1.25.10.10:FF:000027">
    <property type="entry name" value="Importin subunit beta-1"/>
    <property type="match status" value="1"/>
</dbReference>
<evidence type="ECO:0000256" key="1">
    <source>
        <dbReference type="ARBA" id="ARBA00004496"/>
    </source>
</evidence>
<dbReference type="SMART" id="SM00913">
    <property type="entry name" value="IBN_N"/>
    <property type="match status" value="1"/>
</dbReference>
<dbReference type="SUPFAM" id="SSF48371">
    <property type="entry name" value="ARM repeat"/>
    <property type="match status" value="1"/>
</dbReference>
<comment type="subcellular location">
    <subcellularLocation>
        <location evidence="1">Cytoplasm</location>
    </subcellularLocation>
</comment>
<comment type="similarity">
    <text evidence="2">Belongs to the importin beta family. Importin beta-1 subfamily.</text>
</comment>
<dbReference type="InterPro" id="IPR016024">
    <property type="entry name" value="ARM-type_fold"/>
</dbReference>
<comment type="caution">
    <text evidence="10">The sequence shown here is derived from an EMBL/GenBank/DDBJ whole genome shotgun (WGS) entry which is preliminary data.</text>
</comment>
<dbReference type="Pfam" id="PF25574">
    <property type="entry name" value="TPR_IMB1"/>
    <property type="match status" value="1"/>
</dbReference>
<dbReference type="Pfam" id="PF03810">
    <property type="entry name" value="IBN_N"/>
    <property type="match status" value="1"/>
</dbReference>
<name>A0A367K5G0_RHIAZ</name>
<dbReference type="GO" id="GO:0031267">
    <property type="term" value="F:small GTPase binding"/>
    <property type="evidence" value="ECO:0007669"/>
    <property type="project" value="InterPro"/>
</dbReference>
<keyword evidence="4" id="KW-0963">Cytoplasm</keyword>
<keyword evidence="6" id="KW-0653">Protein transport</keyword>
<evidence type="ECO:0000256" key="7">
    <source>
        <dbReference type="ARBA" id="ARBA00079884"/>
    </source>
</evidence>
<gene>
    <name evidence="10" type="primary">KAP95_2</name>
    <name evidence="10" type="ORF">CU097_013381</name>
</gene>
<keyword evidence="5" id="KW-0677">Repeat</keyword>
<evidence type="ECO:0000256" key="8">
    <source>
        <dbReference type="ARBA" id="ARBA00083566"/>
    </source>
</evidence>